<evidence type="ECO:0000313" key="2">
    <source>
        <dbReference type="Proteomes" id="UP000799755"/>
    </source>
</evidence>
<name>A0ACB6RBY4_9PLEO</name>
<proteinExistence type="predicted"/>
<dbReference type="EMBL" id="MU003494">
    <property type="protein sequence ID" value="KAF2476550.1"/>
    <property type="molecule type" value="Genomic_DNA"/>
</dbReference>
<organism evidence="1 2">
    <name type="scientific">Lindgomyces ingoldianus</name>
    <dbReference type="NCBI Taxonomy" id="673940"/>
    <lineage>
        <taxon>Eukaryota</taxon>
        <taxon>Fungi</taxon>
        <taxon>Dikarya</taxon>
        <taxon>Ascomycota</taxon>
        <taxon>Pezizomycotina</taxon>
        <taxon>Dothideomycetes</taxon>
        <taxon>Pleosporomycetidae</taxon>
        <taxon>Pleosporales</taxon>
        <taxon>Lindgomycetaceae</taxon>
        <taxon>Lindgomyces</taxon>
    </lineage>
</organism>
<evidence type="ECO:0000313" key="1">
    <source>
        <dbReference type="EMBL" id="KAF2476550.1"/>
    </source>
</evidence>
<gene>
    <name evidence="1" type="ORF">BDR25DRAFT_300507</name>
</gene>
<dbReference type="Proteomes" id="UP000799755">
    <property type="component" value="Unassembled WGS sequence"/>
</dbReference>
<accession>A0ACB6RBY4</accession>
<reference evidence="1" key="1">
    <citation type="journal article" date="2020" name="Stud. Mycol.">
        <title>101 Dothideomycetes genomes: a test case for predicting lifestyles and emergence of pathogens.</title>
        <authorList>
            <person name="Haridas S."/>
            <person name="Albert R."/>
            <person name="Binder M."/>
            <person name="Bloem J."/>
            <person name="Labutti K."/>
            <person name="Salamov A."/>
            <person name="Andreopoulos B."/>
            <person name="Baker S."/>
            <person name="Barry K."/>
            <person name="Bills G."/>
            <person name="Bluhm B."/>
            <person name="Cannon C."/>
            <person name="Castanera R."/>
            <person name="Culley D."/>
            <person name="Daum C."/>
            <person name="Ezra D."/>
            <person name="Gonzalez J."/>
            <person name="Henrissat B."/>
            <person name="Kuo A."/>
            <person name="Liang C."/>
            <person name="Lipzen A."/>
            <person name="Lutzoni F."/>
            <person name="Magnuson J."/>
            <person name="Mondo S."/>
            <person name="Nolan M."/>
            <person name="Ohm R."/>
            <person name="Pangilinan J."/>
            <person name="Park H.-J."/>
            <person name="Ramirez L."/>
            <person name="Alfaro M."/>
            <person name="Sun H."/>
            <person name="Tritt A."/>
            <person name="Yoshinaga Y."/>
            <person name="Zwiers L.-H."/>
            <person name="Turgeon B."/>
            <person name="Goodwin S."/>
            <person name="Spatafora J."/>
            <person name="Crous P."/>
            <person name="Grigoriev I."/>
        </authorList>
    </citation>
    <scope>NUCLEOTIDE SEQUENCE</scope>
    <source>
        <strain evidence="1">ATCC 200398</strain>
    </source>
</reference>
<sequence>MAYAYYLSNHRERERSYDDEDPYYSRPLVRRNSKRQRVSIYDDDDEYDDYPYPSSTKPAKPSRSLTIRQPTQLEKYNVWSEPVSHSRSHSRHDHHHESDDHSQYKYTRKTYVTRPSETLSDDESRFQLKAKMTIRRPTSSHSSKELAMAWSGDMFKRKEKWVDEDWERKERERRDSFWDDEPRLKERTIRYRKVKRTRTDEWKPLNGFRHF</sequence>
<comment type="caution">
    <text evidence="1">The sequence shown here is derived from an EMBL/GenBank/DDBJ whole genome shotgun (WGS) entry which is preliminary data.</text>
</comment>
<protein>
    <submittedName>
        <fullName evidence="1">Uncharacterized protein</fullName>
    </submittedName>
</protein>
<keyword evidence="2" id="KW-1185">Reference proteome</keyword>